<dbReference type="EMBL" id="PP511806">
    <property type="protein sequence ID" value="XCD07750.1"/>
    <property type="molecule type" value="Genomic_DNA"/>
</dbReference>
<accession>A0AAU8B7G7</accession>
<protein>
    <submittedName>
        <fullName evidence="1">Uncharacterized protein</fullName>
    </submittedName>
</protein>
<proteinExistence type="predicted"/>
<evidence type="ECO:0000313" key="1">
    <source>
        <dbReference type="EMBL" id="XCD07750.1"/>
    </source>
</evidence>
<sequence>MKQVIIRIVAPAVPVYDVLAGIIRNGQFEPTSSVDLFLSDLSLDLSDVITQSALLGGSAYVTQDNLDRLFGALSSTCDSVQYFGNFITFNYETKEENKD</sequence>
<organism evidence="1">
    <name type="scientific">Dulem virus 212</name>
    <dbReference type="NCBI Taxonomy" id="3145689"/>
    <lineage>
        <taxon>Viruses</taxon>
        <taxon>Monodnaviria</taxon>
        <taxon>Sangervirae</taxon>
        <taxon>Phixviricota</taxon>
        <taxon>Malgrandaviricetes</taxon>
        <taxon>Petitvirales</taxon>
        <taxon>Microviridae</taxon>
        <taxon>Microvirus</taxon>
    </lineage>
</organism>
<name>A0AAU8B7G7_9VIRU</name>
<reference evidence="1" key="1">
    <citation type="submission" date="2024-03" db="EMBL/GenBank/DDBJ databases">
        <title>Diverse circular DNA viruses in blood, oral, and fecal samples of captive lemurs.</title>
        <authorList>
            <person name="Paietta E.N."/>
            <person name="Kraberger S."/>
            <person name="Lund M.C."/>
            <person name="Custer J.M."/>
            <person name="Vargas K.M."/>
            <person name="Ehmke E.E."/>
            <person name="Yoder A.D."/>
            <person name="Varsani A."/>
        </authorList>
    </citation>
    <scope>NUCLEOTIDE SEQUENCE</scope>
    <source>
        <strain evidence="1">Duke_28FS_56</strain>
    </source>
</reference>